<dbReference type="AlphaFoldDB" id="A0A7Y4INJ4"/>
<evidence type="ECO:0000313" key="2">
    <source>
        <dbReference type="Proteomes" id="UP000533080"/>
    </source>
</evidence>
<organism evidence="1 2">
    <name type="scientific">Myxococcus xanthus</name>
    <dbReference type="NCBI Taxonomy" id="34"/>
    <lineage>
        <taxon>Bacteria</taxon>
        <taxon>Pseudomonadati</taxon>
        <taxon>Myxococcota</taxon>
        <taxon>Myxococcia</taxon>
        <taxon>Myxococcales</taxon>
        <taxon>Cystobacterineae</taxon>
        <taxon>Myxococcaceae</taxon>
        <taxon>Myxococcus</taxon>
    </lineage>
</organism>
<sequence>MRRVWSASPDQRDFFNGATNCLSALIAAHRDDDVLALLELSPYKLWHYRQPGVAALEEEDANTWDTPSRAR</sequence>
<dbReference type="EMBL" id="JABFNT010000133">
    <property type="protein sequence ID" value="NOJ82547.1"/>
    <property type="molecule type" value="Genomic_DNA"/>
</dbReference>
<proteinExistence type="predicted"/>
<reference evidence="1 2" key="1">
    <citation type="submission" date="2020-05" db="EMBL/GenBank/DDBJ databases">
        <authorList>
            <person name="Whitworth D."/>
        </authorList>
    </citation>
    <scope>NUCLEOTIDE SEQUENCE [LARGE SCALE GENOMIC DNA]</scope>
    <source>
        <strain evidence="1 2">AM005</strain>
    </source>
</reference>
<dbReference type="Proteomes" id="UP000533080">
    <property type="component" value="Unassembled WGS sequence"/>
</dbReference>
<name>A0A7Y4INJ4_MYXXA</name>
<evidence type="ECO:0000313" key="1">
    <source>
        <dbReference type="EMBL" id="NOJ82547.1"/>
    </source>
</evidence>
<comment type="caution">
    <text evidence="1">The sequence shown here is derived from an EMBL/GenBank/DDBJ whole genome shotgun (WGS) entry which is preliminary data.</text>
</comment>
<protein>
    <submittedName>
        <fullName evidence="1">Uncharacterized protein</fullName>
    </submittedName>
</protein>
<dbReference type="RefSeq" id="WP_171444426.1">
    <property type="nucleotide sequence ID" value="NZ_JABFNS010000139.1"/>
</dbReference>
<accession>A0A7Y4INJ4</accession>
<gene>
    <name evidence="1" type="ORF">HNV28_30210</name>
</gene>